<keyword evidence="10 17" id="KW-0520">NAD</keyword>
<dbReference type="GO" id="GO:0005524">
    <property type="term" value="F:ATP binding"/>
    <property type="evidence" value="ECO:0007669"/>
    <property type="project" value="UniProtKB-UniRule"/>
</dbReference>
<comment type="catalytic activity">
    <reaction evidence="15 17 19">
        <text>(6S)-NADHX + ADP = AMP + phosphate + NADH + H(+)</text>
        <dbReference type="Rhea" id="RHEA:32223"/>
        <dbReference type="ChEBI" id="CHEBI:15378"/>
        <dbReference type="ChEBI" id="CHEBI:43474"/>
        <dbReference type="ChEBI" id="CHEBI:57945"/>
        <dbReference type="ChEBI" id="CHEBI:64074"/>
        <dbReference type="ChEBI" id="CHEBI:456215"/>
        <dbReference type="ChEBI" id="CHEBI:456216"/>
        <dbReference type="EC" id="4.2.1.136"/>
    </reaction>
</comment>
<dbReference type="Pfam" id="PF03853">
    <property type="entry name" value="YjeF_N"/>
    <property type="match status" value="1"/>
</dbReference>
<feature type="binding site" evidence="18">
    <location>
        <position position="79"/>
    </location>
    <ligand>
        <name>K(+)</name>
        <dbReference type="ChEBI" id="CHEBI:29103"/>
    </ligand>
</feature>
<evidence type="ECO:0000256" key="6">
    <source>
        <dbReference type="ARBA" id="ARBA00022741"/>
    </source>
</evidence>
<dbReference type="EC" id="5.1.99.6" evidence="19"/>
<dbReference type="NCBIfam" id="TIGR00197">
    <property type="entry name" value="yjeF_nterm"/>
    <property type="match status" value="1"/>
</dbReference>
<comment type="caution">
    <text evidence="18">Lacks conserved residue(s) required for the propagation of feature annotation.</text>
</comment>
<evidence type="ECO:0000256" key="7">
    <source>
        <dbReference type="ARBA" id="ARBA00022840"/>
    </source>
</evidence>
<evidence type="ECO:0000259" key="20">
    <source>
        <dbReference type="PROSITE" id="PS51383"/>
    </source>
</evidence>
<feature type="binding site" evidence="17">
    <location>
        <position position="372"/>
    </location>
    <ligand>
        <name>(6S)-NADPHX</name>
        <dbReference type="ChEBI" id="CHEBI:64076"/>
    </ligand>
</feature>
<organism evidence="22 23">
    <name type="scientific">Pseudonocardia sulfidoxydans NBRC 16205</name>
    <dbReference type="NCBI Taxonomy" id="1223511"/>
    <lineage>
        <taxon>Bacteria</taxon>
        <taxon>Bacillati</taxon>
        <taxon>Actinomycetota</taxon>
        <taxon>Actinomycetes</taxon>
        <taxon>Pseudonocardiales</taxon>
        <taxon>Pseudonocardiaceae</taxon>
        <taxon>Pseudonocardia</taxon>
    </lineage>
</organism>
<dbReference type="SUPFAM" id="SSF53613">
    <property type="entry name" value="Ribokinase-like"/>
    <property type="match status" value="1"/>
</dbReference>
<evidence type="ECO:0000313" key="23">
    <source>
        <dbReference type="Proteomes" id="UP000321685"/>
    </source>
</evidence>
<evidence type="ECO:0000256" key="16">
    <source>
        <dbReference type="ARBA" id="ARBA00049209"/>
    </source>
</evidence>
<dbReference type="SUPFAM" id="SSF64153">
    <property type="entry name" value="YjeF N-terminal domain-like"/>
    <property type="match status" value="1"/>
</dbReference>
<feature type="binding site" evidence="17">
    <location>
        <position position="268"/>
    </location>
    <ligand>
        <name>(6S)-NADPHX</name>
        <dbReference type="ChEBI" id="CHEBI:64076"/>
    </ligand>
</feature>
<evidence type="ECO:0000256" key="19">
    <source>
        <dbReference type="PIRNR" id="PIRNR017184"/>
    </source>
</evidence>
<keyword evidence="13" id="KW-0511">Multifunctional enzyme</keyword>
<feature type="domain" description="YjeF N-terminal" evidence="21">
    <location>
        <begin position="26"/>
        <end position="226"/>
    </location>
</feature>
<dbReference type="GO" id="GO:0110051">
    <property type="term" value="P:metabolite repair"/>
    <property type="evidence" value="ECO:0007669"/>
    <property type="project" value="TreeGrafter"/>
</dbReference>
<dbReference type="AlphaFoldDB" id="A0A511DGA5"/>
<evidence type="ECO:0000256" key="13">
    <source>
        <dbReference type="ARBA" id="ARBA00023268"/>
    </source>
</evidence>
<feature type="binding site" evidence="17">
    <location>
        <position position="435"/>
    </location>
    <ligand>
        <name>(6S)-NADPHX</name>
        <dbReference type="ChEBI" id="CHEBI:64076"/>
    </ligand>
</feature>
<dbReference type="InterPro" id="IPR017953">
    <property type="entry name" value="Carbohydrate_kinase_pred_CS"/>
</dbReference>
<evidence type="ECO:0000256" key="8">
    <source>
        <dbReference type="ARBA" id="ARBA00022857"/>
    </source>
</evidence>
<feature type="binding site" evidence="17">
    <location>
        <position position="321"/>
    </location>
    <ligand>
        <name>(6S)-NADPHX</name>
        <dbReference type="ChEBI" id="CHEBI:64076"/>
    </ligand>
</feature>
<dbReference type="InterPro" id="IPR036652">
    <property type="entry name" value="YjeF_N_dom_sf"/>
</dbReference>
<comment type="cofactor">
    <cofactor evidence="18 19">
        <name>K(+)</name>
        <dbReference type="ChEBI" id="CHEBI:29103"/>
    </cofactor>
    <text evidence="18 19">Binds 1 potassium ion per subunit.</text>
</comment>
<feature type="binding site" evidence="18">
    <location>
        <position position="138"/>
    </location>
    <ligand>
        <name>K(+)</name>
        <dbReference type="ChEBI" id="CHEBI:29103"/>
    </ligand>
</feature>
<comment type="similarity">
    <text evidence="4 19">In the C-terminal section; belongs to the NnrD/CARKD family.</text>
</comment>
<feature type="binding site" evidence="17">
    <location>
        <position position="434"/>
    </location>
    <ligand>
        <name>AMP</name>
        <dbReference type="ChEBI" id="CHEBI:456215"/>
    </ligand>
</feature>
<feature type="binding site" evidence="17">
    <location>
        <begin position="405"/>
        <end position="409"/>
    </location>
    <ligand>
        <name>AMP</name>
        <dbReference type="ChEBI" id="CHEBI:456215"/>
    </ligand>
</feature>
<dbReference type="InterPro" id="IPR030677">
    <property type="entry name" value="Nnr"/>
</dbReference>
<feature type="binding site" evidence="18">
    <location>
        <begin position="78"/>
        <end position="82"/>
    </location>
    <ligand>
        <name>(6S)-NADPHX</name>
        <dbReference type="ChEBI" id="CHEBI:64076"/>
    </ligand>
</feature>
<feature type="binding site" evidence="18">
    <location>
        <begin position="142"/>
        <end position="148"/>
    </location>
    <ligand>
        <name>(6S)-NADPHX</name>
        <dbReference type="ChEBI" id="CHEBI:64076"/>
    </ligand>
</feature>
<evidence type="ECO:0000256" key="2">
    <source>
        <dbReference type="ARBA" id="ARBA00000909"/>
    </source>
</evidence>
<evidence type="ECO:0000256" key="17">
    <source>
        <dbReference type="HAMAP-Rule" id="MF_01965"/>
    </source>
</evidence>
<evidence type="ECO:0000256" key="1">
    <source>
        <dbReference type="ARBA" id="ARBA00000013"/>
    </source>
</evidence>
<keyword evidence="12 17" id="KW-0456">Lyase</keyword>
<dbReference type="PANTHER" id="PTHR12592:SF0">
    <property type="entry name" value="ATP-DEPENDENT (S)-NAD(P)H-HYDRATE DEHYDRATASE"/>
    <property type="match status" value="1"/>
</dbReference>
<evidence type="ECO:0000256" key="9">
    <source>
        <dbReference type="ARBA" id="ARBA00022958"/>
    </source>
</evidence>
<dbReference type="CDD" id="cd01171">
    <property type="entry name" value="YXKO-related"/>
    <property type="match status" value="1"/>
</dbReference>
<feature type="binding site" evidence="18">
    <location>
        <position position="174"/>
    </location>
    <ligand>
        <name>K(+)</name>
        <dbReference type="ChEBI" id="CHEBI:29103"/>
    </ligand>
</feature>
<comment type="function">
    <text evidence="17">Catalyzes the dehydration of the S-form of NAD(P)HX at the expense of ADP, which is converted to AMP. Together with NAD(P)HX epimerase, which catalyzes the epimerization of the S- and R-forms, the enzyme allows the repair of both epimers of NAD(P)HX, a damaged form of NAD(P)H that is a result of enzymatic or heat-dependent hydration.</text>
</comment>
<sequence>MGAARRCAPGRITLRGVRGVFTAQQVRDTERVLIDRLPAGALMRRAAFGLAVHLVRILRERVGHVAGARVVLLVGAGDNGGDALWAGAELRRRGVAVTAVLLAPDRAHRAGSAALRAAGGRTVTDGAGLLRGADLVVDGIVGISGRGALRDPAPALVDEAAAANIPIVAVDLPSGVDTDTGAVVGPAVTAAETVTFGALKPVHVLAAARCGAVHLVDIGLGPLLPEPRARVLDDADVAAGWPLPGPTDDKYTQGVTGIAAGSSTYPGAAVLATGAAVLATSGMVRYAGSAADGVRARRPEVVATDALGDAGRVQAWTVGPGLGTDAAGREALAAVIAQGVPLCVDADAITLLGEHADLRGAVRGKPVIVTPHDREFARIAGEVGDDRIGAARRAAAELGVTVLLKGNATVVASPGGVVFVHPSAGSWAATAGSGDVLSGIVGALLAAGREPVWAGAAATHVHGVAAALAARGAPAPASEIEAHIPDAIRALATGD</sequence>
<feature type="domain" description="YjeF C-terminal" evidence="20">
    <location>
        <begin position="233"/>
        <end position="491"/>
    </location>
</feature>
<dbReference type="InterPro" id="IPR000631">
    <property type="entry name" value="CARKD"/>
</dbReference>
<evidence type="ECO:0000256" key="3">
    <source>
        <dbReference type="ARBA" id="ARBA00006001"/>
    </source>
</evidence>
<keyword evidence="8 17" id="KW-0521">NADP</keyword>
<proteinExistence type="inferred from homology"/>
<keyword evidence="9 18" id="KW-0630">Potassium</keyword>
<dbReference type="EC" id="4.2.1.136" evidence="19"/>
<dbReference type="HAMAP" id="MF_01966">
    <property type="entry name" value="NADHX_epimerase"/>
    <property type="match status" value="1"/>
</dbReference>
<accession>A0A511DGA5</accession>
<dbReference type="InterPro" id="IPR004443">
    <property type="entry name" value="YjeF_N_dom"/>
</dbReference>
<dbReference type="HAMAP" id="MF_01965">
    <property type="entry name" value="NADHX_dehydratase"/>
    <property type="match status" value="1"/>
</dbReference>
<dbReference type="PIRSF" id="PIRSF017184">
    <property type="entry name" value="Nnr"/>
    <property type="match status" value="1"/>
</dbReference>
<comment type="similarity">
    <text evidence="3 19">In the N-terminal section; belongs to the NnrE/AIBP family.</text>
</comment>
<comment type="function">
    <text evidence="18">Catalyzes the epimerization of the S- and R-forms of NAD(P)HX, a damaged form of NAD(P)H that is a result of enzymatic or heat-dependent hydration. This is a prerequisite for the S-specific NAD(P)H-hydrate dehydratase to allow the repair of both epimers of NAD(P)HX.</text>
</comment>
<comment type="cofactor">
    <cofactor evidence="17">
        <name>Mg(2+)</name>
        <dbReference type="ChEBI" id="CHEBI:18420"/>
    </cofactor>
</comment>
<dbReference type="GO" id="GO:0052855">
    <property type="term" value="F:ADP-dependent NAD(P)H-hydrate dehydratase activity"/>
    <property type="evidence" value="ECO:0007669"/>
    <property type="project" value="UniProtKB-UniRule"/>
</dbReference>
<keyword evidence="5 18" id="KW-0479">Metal-binding</keyword>
<reference evidence="22 23" key="1">
    <citation type="submission" date="2019-07" db="EMBL/GenBank/DDBJ databases">
        <title>Whole genome shotgun sequence of Pseudonocardia sulfidoxydans NBRC 16205.</title>
        <authorList>
            <person name="Hosoyama A."/>
            <person name="Uohara A."/>
            <person name="Ohji S."/>
            <person name="Ichikawa N."/>
        </authorList>
    </citation>
    <scope>NUCLEOTIDE SEQUENCE [LARGE SCALE GENOMIC DNA]</scope>
    <source>
        <strain evidence="22 23">NBRC 16205</strain>
    </source>
</reference>
<keyword evidence="11 18" id="KW-0413">Isomerase</keyword>
<evidence type="ECO:0000256" key="15">
    <source>
        <dbReference type="ARBA" id="ARBA00048238"/>
    </source>
</evidence>
<dbReference type="GO" id="GO:0052856">
    <property type="term" value="F:NAD(P)HX epimerase activity"/>
    <property type="evidence" value="ECO:0007669"/>
    <property type="project" value="UniProtKB-UniRule"/>
</dbReference>
<evidence type="ECO:0000256" key="12">
    <source>
        <dbReference type="ARBA" id="ARBA00023239"/>
    </source>
</evidence>
<dbReference type="PROSITE" id="PS51385">
    <property type="entry name" value="YJEF_N"/>
    <property type="match status" value="1"/>
</dbReference>
<name>A0A511DGA5_9PSEU</name>
<evidence type="ECO:0000313" key="22">
    <source>
        <dbReference type="EMBL" id="GEL22784.1"/>
    </source>
</evidence>
<evidence type="ECO:0000256" key="10">
    <source>
        <dbReference type="ARBA" id="ARBA00023027"/>
    </source>
</evidence>
<keyword evidence="23" id="KW-1185">Reference proteome</keyword>
<evidence type="ECO:0000259" key="21">
    <source>
        <dbReference type="PROSITE" id="PS51385"/>
    </source>
</evidence>
<dbReference type="Gene3D" id="3.40.50.10260">
    <property type="entry name" value="YjeF N-terminal domain"/>
    <property type="match status" value="1"/>
</dbReference>
<dbReference type="PROSITE" id="PS01050">
    <property type="entry name" value="YJEF_C_2"/>
    <property type="match status" value="1"/>
</dbReference>
<protein>
    <recommendedName>
        <fullName evidence="19">Bifunctional NAD(P)H-hydrate repair enzyme</fullName>
    </recommendedName>
    <alternativeName>
        <fullName evidence="19">Nicotinamide nucleotide repair protein</fullName>
    </alternativeName>
    <domain>
        <recommendedName>
            <fullName evidence="19">ADP-dependent (S)-NAD(P)H-hydrate dehydratase</fullName>
            <ecNumber evidence="19">4.2.1.136</ecNumber>
        </recommendedName>
        <alternativeName>
            <fullName evidence="19">ADP-dependent NAD(P)HX dehydratase</fullName>
        </alternativeName>
    </domain>
    <domain>
        <recommendedName>
            <fullName evidence="19">NAD(P)H-hydrate epimerase</fullName>
            <ecNumber evidence="19">5.1.99.6</ecNumber>
        </recommendedName>
    </domain>
</protein>
<comment type="subunit">
    <text evidence="17">Homotetramer.</text>
</comment>
<dbReference type="EMBL" id="BJVJ01000012">
    <property type="protein sequence ID" value="GEL22784.1"/>
    <property type="molecule type" value="Genomic_DNA"/>
</dbReference>
<dbReference type="GO" id="GO:0046872">
    <property type="term" value="F:metal ion binding"/>
    <property type="evidence" value="ECO:0007669"/>
    <property type="project" value="UniProtKB-UniRule"/>
</dbReference>
<dbReference type="Pfam" id="PF01256">
    <property type="entry name" value="Carb_kinase"/>
    <property type="match status" value="1"/>
</dbReference>
<keyword evidence="6 17" id="KW-0547">Nucleotide-binding</keyword>
<evidence type="ECO:0000256" key="5">
    <source>
        <dbReference type="ARBA" id="ARBA00022723"/>
    </source>
</evidence>
<evidence type="ECO:0000256" key="4">
    <source>
        <dbReference type="ARBA" id="ARBA00009524"/>
    </source>
</evidence>
<dbReference type="Gene3D" id="3.40.1190.20">
    <property type="match status" value="1"/>
</dbReference>
<evidence type="ECO:0000256" key="11">
    <source>
        <dbReference type="ARBA" id="ARBA00023235"/>
    </source>
</evidence>
<dbReference type="PROSITE" id="PS51383">
    <property type="entry name" value="YJEF_C_3"/>
    <property type="match status" value="1"/>
</dbReference>
<comment type="catalytic activity">
    <reaction evidence="1 18 19">
        <text>(6R)-NADHX = (6S)-NADHX</text>
        <dbReference type="Rhea" id="RHEA:32215"/>
        <dbReference type="ChEBI" id="CHEBI:64074"/>
        <dbReference type="ChEBI" id="CHEBI:64075"/>
        <dbReference type="EC" id="5.1.99.6"/>
    </reaction>
</comment>
<keyword evidence="7 17" id="KW-0067">ATP-binding</keyword>
<gene>
    <name evidence="17" type="primary">nnrD</name>
    <name evidence="18" type="synonym">nnrE</name>
    <name evidence="22" type="ORF">PSU4_17380</name>
</gene>
<comment type="catalytic activity">
    <reaction evidence="2 18 19">
        <text>(6R)-NADPHX = (6S)-NADPHX</text>
        <dbReference type="Rhea" id="RHEA:32227"/>
        <dbReference type="ChEBI" id="CHEBI:64076"/>
        <dbReference type="ChEBI" id="CHEBI:64077"/>
        <dbReference type="EC" id="5.1.99.6"/>
    </reaction>
</comment>
<feature type="binding site" evidence="18">
    <location>
        <position position="171"/>
    </location>
    <ligand>
        <name>(6S)-NADPHX</name>
        <dbReference type="ChEBI" id="CHEBI:64076"/>
    </ligand>
</feature>
<comment type="similarity">
    <text evidence="17">Belongs to the NnrD/CARKD family.</text>
</comment>
<dbReference type="InterPro" id="IPR029056">
    <property type="entry name" value="Ribokinase-like"/>
</dbReference>
<dbReference type="PANTHER" id="PTHR12592">
    <property type="entry name" value="ATP-DEPENDENT (S)-NAD(P)H-HYDRATE DEHYDRATASE FAMILY MEMBER"/>
    <property type="match status" value="1"/>
</dbReference>
<dbReference type="Proteomes" id="UP000321685">
    <property type="component" value="Unassembled WGS sequence"/>
</dbReference>
<comment type="function">
    <text evidence="14 19">Bifunctional enzyme that catalyzes the epimerization of the S- and R-forms of NAD(P)HX and the dehydration of the S-form of NAD(P)HX at the expense of ADP, which is converted to AMP. This allows the repair of both epimers of NAD(P)HX, a damaged form of NAD(P)H that is a result of enzymatic or heat-dependent hydration.</text>
</comment>
<comment type="catalytic activity">
    <reaction evidence="16 17 19">
        <text>(6S)-NADPHX + ADP = AMP + phosphate + NADPH + H(+)</text>
        <dbReference type="Rhea" id="RHEA:32235"/>
        <dbReference type="ChEBI" id="CHEBI:15378"/>
        <dbReference type="ChEBI" id="CHEBI:43474"/>
        <dbReference type="ChEBI" id="CHEBI:57783"/>
        <dbReference type="ChEBI" id="CHEBI:64076"/>
        <dbReference type="ChEBI" id="CHEBI:456215"/>
        <dbReference type="ChEBI" id="CHEBI:456216"/>
        <dbReference type="EC" id="4.2.1.136"/>
    </reaction>
</comment>
<evidence type="ECO:0000256" key="14">
    <source>
        <dbReference type="ARBA" id="ARBA00025153"/>
    </source>
</evidence>
<comment type="similarity">
    <text evidence="18">Belongs to the NnrE/AIBP family.</text>
</comment>
<comment type="caution">
    <text evidence="22">The sequence shown here is derived from an EMBL/GenBank/DDBJ whole genome shotgun (WGS) entry which is preliminary data.</text>
</comment>
<evidence type="ECO:0000256" key="18">
    <source>
        <dbReference type="HAMAP-Rule" id="MF_01966"/>
    </source>
</evidence>
<dbReference type="GO" id="GO:0046496">
    <property type="term" value="P:nicotinamide nucleotide metabolic process"/>
    <property type="evidence" value="ECO:0007669"/>
    <property type="project" value="UniProtKB-UniRule"/>
</dbReference>